<protein>
    <submittedName>
        <fullName evidence="2">Uncharacterized protein</fullName>
    </submittedName>
</protein>
<evidence type="ECO:0000313" key="3">
    <source>
        <dbReference type="Proteomes" id="UP000243081"/>
    </source>
</evidence>
<feature type="region of interest" description="Disordered" evidence="1">
    <location>
        <begin position="391"/>
        <end position="448"/>
    </location>
</feature>
<keyword evidence="3" id="KW-1185">Reference proteome</keyword>
<feature type="compositionally biased region" description="Acidic residues" evidence="1">
    <location>
        <begin position="412"/>
        <end position="438"/>
    </location>
</feature>
<evidence type="ECO:0000256" key="1">
    <source>
        <dbReference type="SAM" id="MobiDB-lite"/>
    </source>
</evidence>
<accession>A0A179II55</accession>
<gene>
    <name evidence="2" type="ORF">LLEC1_04685</name>
</gene>
<dbReference type="OrthoDB" id="3473305at2759"/>
<dbReference type="Proteomes" id="UP000243081">
    <property type="component" value="Unassembled WGS sequence"/>
</dbReference>
<name>A0A179II55_CORDF</name>
<organism evidence="2 3">
    <name type="scientific">Cordyceps confragosa</name>
    <name type="common">Lecanicillium lecanii</name>
    <dbReference type="NCBI Taxonomy" id="2714763"/>
    <lineage>
        <taxon>Eukaryota</taxon>
        <taxon>Fungi</taxon>
        <taxon>Dikarya</taxon>
        <taxon>Ascomycota</taxon>
        <taxon>Pezizomycotina</taxon>
        <taxon>Sordariomycetes</taxon>
        <taxon>Hypocreomycetidae</taxon>
        <taxon>Hypocreales</taxon>
        <taxon>Cordycipitaceae</taxon>
        <taxon>Akanthomyces</taxon>
    </lineage>
</organism>
<feature type="compositionally biased region" description="Acidic residues" evidence="1">
    <location>
        <begin position="134"/>
        <end position="170"/>
    </location>
</feature>
<comment type="caution">
    <text evidence="2">The sequence shown here is derived from an EMBL/GenBank/DDBJ whole genome shotgun (WGS) entry which is preliminary data.</text>
</comment>
<dbReference type="OMA" id="PRNDVIT"/>
<proteinExistence type="predicted"/>
<feature type="compositionally biased region" description="Basic and acidic residues" evidence="1">
    <location>
        <begin position="391"/>
        <end position="411"/>
    </location>
</feature>
<dbReference type="AlphaFoldDB" id="A0A179II55"/>
<dbReference type="EMBL" id="LUKN01001090">
    <property type="protein sequence ID" value="OAR01562.1"/>
    <property type="molecule type" value="Genomic_DNA"/>
</dbReference>
<evidence type="ECO:0000313" key="2">
    <source>
        <dbReference type="EMBL" id="OAR01562.1"/>
    </source>
</evidence>
<reference evidence="2 3" key="1">
    <citation type="submission" date="2016-03" db="EMBL/GenBank/DDBJ databases">
        <title>Fine-scale spatial genetic structure of a fungal parasite of coffee scale insects.</title>
        <authorList>
            <person name="Jackson D."/>
            <person name="Zemenick K.A."/>
            <person name="Malloure B."/>
            <person name="Quandt C.A."/>
            <person name="James T.Y."/>
        </authorList>
    </citation>
    <scope>NUCLEOTIDE SEQUENCE [LARGE SCALE GENOMIC DNA]</scope>
    <source>
        <strain evidence="2 3">UM487</strain>
    </source>
</reference>
<sequence>MGSSFDRLPTELRHFIWTLTLGEHGDAPTMVPFRTARPWLLEEEDDDDDELLIGSDDADEFMSDEQFEEIRLLALRQVAGQTENGDSVGPAPPAPTTLPRNDVITIADDEADDEAGEGNGQPDAANGAPLRDEAENDEDDEDHDENEEGEEGEEGEDDYQGSLDSDEGEFEPGNPYGQERAWDDEVVIAVHLPPLLLVNREARSVTLNWLKKHDIQLNRNTISKGETNTGFAPNKDGLPPYTRKYDPERDHLYVDRRYWRRFCDRLQMPHMMARDDNDDADEEQDDPVHDIGETIKHLALPAFTMYQSVGVVGHILQFLPRIEQIACIWGGLPDKEWKPRIVYESVRRDGRPMTQVTNVLLPRYDHVQISEKLSQEEHDRRNDDTERIKAEREKARQEKQQRKDAAGKDDGGTEEGDEEEEEEDDDEDDEDDEEEEEGTGPIVTMCIRDPSDDTKVYYERGYLTNWLDEIYNELSISELPEHVRDEWDGSVTLPIVPCNAVLRQ</sequence>
<feature type="region of interest" description="Disordered" evidence="1">
    <location>
        <begin position="81"/>
        <end position="178"/>
    </location>
</feature>
<feature type="compositionally biased region" description="Acidic residues" evidence="1">
    <location>
        <begin position="107"/>
        <end position="116"/>
    </location>
</feature>